<dbReference type="Pfam" id="PF00078">
    <property type="entry name" value="RVT_1"/>
    <property type="match status" value="1"/>
</dbReference>
<sequence length="539" mass="60694">MKTVTIRYLVVNAQSSYSILVGIPTLNKLGAVVSTPHLKLKYPLPSGKVGIVCVDQDVARKCYEDSLRARRHLYVTQVDRGVQSIELDPRVNHFDTRPAPAEDVKEVTLVEGKIVKIGVSLNKEDEEGLVTVLKSNISAFAWSVGDMPGIDPDFLCHHLMVDPKAKPVIQKRRKFGEDKRKAIVEETRKLMAAGHIREIQYPTWLANVVMVRKSNGSWRMCTDFTDLNKACPKDSYPLPNIDCLVDGASGYELLSFMDAYSGYNQIRMHPADEDKTAFIADQATCCYRVMPFVLLTHRGIEANPEKCSAIINMRSPTTVKEVQQLTGRMASLSRVRDFCKKVGIRMAFTFVEHPQANGQAESANKVILSGLRKRVQESGASWVEELPRVLWSYHTTVHSTTQDTPFNLVYGTDAMIPIEIAEPSVRTTAFSEEESDQGRRIDLDLIAETRERARINQAATQRRAAFKYNTKVNPRDFVVGDLVLKRAQITQIRNKLSPKWVGPYKIDDVVGKGAYRLRTLDGGIIPRTWNAANLRFYYS</sequence>
<dbReference type="InterPro" id="IPR012337">
    <property type="entry name" value="RNaseH-like_sf"/>
</dbReference>
<dbReference type="AlphaFoldDB" id="A0A151QS83"/>
<feature type="domain" description="Integrase catalytic" evidence="1">
    <location>
        <begin position="228"/>
        <end position="413"/>
    </location>
</feature>
<dbReference type="Gene3D" id="3.10.10.10">
    <property type="entry name" value="HIV Type 1 Reverse Transcriptase, subunit A, domain 1"/>
    <property type="match status" value="1"/>
</dbReference>
<keyword evidence="3" id="KW-1185">Reference proteome</keyword>
<evidence type="ECO:0000259" key="1">
    <source>
        <dbReference type="PROSITE" id="PS50994"/>
    </source>
</evidence>
<dbReference type="PANTHER" id="PTHR37984:SF5">
    <property type="entry name" value="PROTEIN NYNRIN-LIKE"/>
    <property type="match status" value="1"/>
</dbReference>
<reference evidence="2" key="1">
    <citation type="journal article" date="2012" name="Nat. Biotechnol.">
        <title>Draft genome sequence of pigeonpea (Cajanus cajan), an orphan legume crop of resource-poor farmers.</title>
        <authorList>
            <person name="Varshney R.K."/>
            <person name="Chen W."/>
            <person name="Li Y."/>
            <person name="Bharti A.K."/>
            <person name="Saxena R.K."/>
            <person name="Schlueter J.A."/>
            <person name="Donoghue M.T."/>
            <person name="Azam S."/>
            <person name="Fan G."/>
            <person name="Whaley A.M."/>
            <person name="Farmer A.D."/>
            <person name="Sheridan J."/>
            <person name="Iwata A."/>
            <person name="Tuteja R."/>
            <person name="Penmetsa R.V."/>
            <person name="Wu W."/>
            <person name="Upadhyaya H.D."/>
            <person name="Yang S.P."/>
            <person name="Shah T."/>
            <person name="Saxena K.B."/>
            <person name="Michael T."/>
            <person name="McCombie W.R."/>
            <person name="Yang B."/>
            <person name="Zhang G."/>
            <person name="Yang H."/>
            <person name="Wang J."/>
            <person name="Spillane C."/>
            <person name="Cook D.R."/>
            <person name="May G.D."/>
            <person name="Xu X."/>
            <person name="Jackson S.A."/>
        </authorList>
    </citation>
    <scope>NUCLEOTIDE SEQUENCE [LARGE SCALE GENOMIC DNA]</scope>
</reference>
<protein>
    <submittedName>
        <fullName evidence="2">Transposon Ty3-I Gag-Pol polyprotein</fullName>
    </submittedName>
</protein>
<dbReference type="EMBL" id="KQ484987">
    <property type="protein sequence ID" value="KYP33112.1"/>
    <property type="molecule type" value="Genomic_DNA"/>
</dbReference>
<gene>
    <name evidence="2" type="ORF">KK1_046067</name>
</gene>
<dbReference type="PANTHER" id="PTHR37984">
    <property type="entry name" value="PROTEIN CBG26694"/>
    <property type="match status" value="1"/>
</dbReference>
<accession>A0A151QS83</accession>
<dbReference type="InterPro" id="IPR043502">
    <property type="entry name" value="DNA/RNA_pol_sf"/>
</dbReference>
<evidence type="ECO:0000313" key="2">
    <source>
        <dbReference type="EMBL" id="KYP33112.1"/>
    </source>
</evidence>
<dbReference type="InterPro" id="IPR002227">
    <property type="entry name" value="Tyrosinase_Cu-bd"/>
</dbReference>
<dbReference type="Gene3D" id="6.10.20.110">
    <property type="match status" value="1"/>
</dbReference>
<dbReference type="PROSITE" id="PS50994">
    <property type="entry name" value="INTEGRASE"/>
    <property type="match status" value="1"/>
</dbReference>
<organism evidence="2 3">
    <name type="scientific">Cajanus cajan</name>
    <name type="common">Pigeon pea</name>
    <name type="synonym">Cajanus indicus</name>
    <dbReference type="NCBI Taxonomy" id="3821"/>
    <lineage>
        <taxon>Eukaryota</taxon>
        <taxon>Viridiplantae</taxon>
        <taxon>Streptophyta</taxon>
        <taxon>Embryophyta</taxon>
        <taxon>Tracheophyta</taxon>
        <taxon>Spermatophyta</taxon>
        <taxon>Magnoliopsida</taxon>
        <taxon>eudicotyledons</taxon>
        <taxon>Gunneridae</taxon>
        <taxon>Pentapetalae</taxon>
        <taxon>rosids</taxon>
        <taxon>fabids</taxon>
        <taxon>Fabales</taxon>
        <taxon>Fabaceae</taxon>
        <taxon>Papilionoideae</taxon>
        <taxon>50 kb inversion clade</taxon>
        <taxon>NPAAA clade</taxon>
        <taxon>indigoferoid/millettioid clade</taxon>
        <taxon>Phaseoleae</taxon>
        <taxon>Cajanus</taxon>
    </lineage>
</organism>
<dbReference type="GO" id="GO:0016491">
    <property type="term" value="F:oxidoreductase activity"/>
    <property type="evidence" value="ECO:0007669"/>
    <property type="project" value="InterPro"/>
</dbReference>
<name>A0A151QS83_CAJCA</name>
<dbReference type="SUPFAM" id="SSF56672">
    <property type="entry name" value="DNA/RNA polymerases"/>
    <property type="match status" value="1"/>
</dbReference>
<dbReference type="Proteomes" id="UP000075243">
    <property type="component" value="Unassembled WGS sequence"/>
</dbReference>
<dbReference type="InterPro" id="IPR050951">
    <property type="entry name" value="Retrovirus_Pol_polyprotein"/>
</dbReference>
<dbReference type="CDD" id="cd01647">
    <property type="entry name" value="RT_LTR"/>
    <property type="match status" value="1"/>
</dbReference>
<dbReference type="Gramene" id="C.cajan_44991.t">
    <property type="protein sequence ID" value="C.cajan_44991.t"/>
    <property type="gene ID" value="C.cajan_44991"/>
</dbReference>
<dbReference type="InterPro" id="IPR001584">
    <property type="entry name" value="Integrase_cat-core"/>
</dbReference>
<proteinExistence type="predicted"/>
<dbReference type="InterPro" id="IPR000477">
    <property type="entry name" value="RT_dom"/>
</dbReference>
<dbReference type="PROSITE" id="PS00498">
    <property type="entry name" value="TYROSINASE_2"/>
    <property type="match status" value="1"/>
</dbReference>
<evidence type="ECO:0000313" key="3">
    <source>
        <dbReference type="Proteomes" id="UP000075243"/>
    </source>
</evidence>
<dbReference type="GO" id="GO:0015074">
    <property type="term" value="P:DNA integration"/>
    <property type="evidence" value="ECO:0007669"/>
    <property type="project" value="InterPro"/>
</dbReference>
<dbReference type="SUPFAM" id="SSF53098">
    <property type="entry name" value="Ribonuclease H-like"/>
    <property type="match status" value="1"/>
</dbReference>